<evidence type="ECO:0000256" key="1">
    <source>
        <dbReference type="SAM" id="Phobius"/>
    </source>
</evidence>
<protein>
    <submittedName>
        <fullName evidence="2">Uncharacterized protein</fullName>
    </submittedName>
</protein>
<feature type="transmembrane region" description="Helical" evidence="1">
    <location>
        <begin position="114"/>
        <end position="134"/>
    </location>
</feature>
<dbReference type="Proteomes" id="UP000191820">
    <property type="component" value="Chromosome"/>
</dbReference>
<evidence type="ECO:0000313" key="3">
    <source>
        <dbReference type="Proteomes" id="UP000191820"/>
    </source>
</evidence>
<dbReference type="RefSeq" id="WP_080917118.1">
    <property type="nucleotide sequence ID" value="NZ_CP020472.1"/>
</dbReference>
<proteinExistence type="predicted"/>
<organism evidence="2 3">
    <name type="scientific">Shewanella japonica</name>
    <dbReference type="NCBI Taxonomy" id="93973"/>
    <lineage>
        <taxon>Bacteria</taxon>
        <taxon>Pseudomonadati</taxon>
        <taxon>Pseudomonadota</taxon>
        <taxon>Gammaproteobacteria</taxon>
        <taxon>Alteromonadales</taxon>
        <taxon>Shewanellaceae</taxon>
        <taxon>Shewanella</taxon>
    </lineage>
</organism>
<keyword evidence="1" id="KW-0812">Transmembrane</keyword>
<gene>
    <name evidence="2" type="ORF">SJ2017_3918</name>
</gene>
<sequence>MSGYGNYWSNSSDVIINEIKAKVLARDFELYGIKRRNIPPLGIDYLEVLDGVTKLDRLEIEHIAKEVIATHKRGPTPPLSPQQQLQARQKDIWQHQEHRSFSVFLKDFTKGFSIYKLLIISSLLILFAVTVHILTNGLKAKQVNKKLEIEIQQRMSEQEKHKASILENMQKQIAAQTKTIKLNSEQAALKSLFQSLNRQVLSARRDVDRFYYQNHRFPESNKEASSMLNRLKSEIGVRDAFISSQKGIVLVLDSQFESGTVIHHKPSQFGQGIQWRCETNAVKAFLENPTQHICNHNPSIRRMTLIPEVWAD</sequence>
<keyword evidence="1" id="KW-1133">Transmembrane helix</keyword>
<reference evidence="2 3" key="1">
    <citation type="submission" date="2017-03" db="EMBL/GenBank/DDBJ databases">
        <title>Genome sequencing of Shewanella japonica KCTC 22435.</title>
        <authorList>
            <person name="Kim K.M."/>
        </authorList>
    </citation>
    <scope>NUCLEOTIDE SEQUENCE [LARGE SCALE GENOMIC DNA]</scope>
    <source>
        <strain evidence="2 3">KCTC 22435</strain>
    </source>
</reference>
<dbReference type="EMBL" id="CP020472">
    <property type="protein sequence ID" value="ARD24147.1"/>
    <property type="molecule type" value="Genomic_DNA"/>
</dbReference>
<name>A0ABM6JR24_9GAMM</name>
<accession>A0ABM6JR24</accession>
<evidence type="ECO:0000313" key="2">
    <source>
        <dbReference type="EMBL" id="ARD24147.1"/>
    </source>
</evidence>
<keyword evidence="3" id="KW-1185">Reference proteome</keyword>
<keyword evidence="1" id="KW-0472">Membrane</keyword>